<dbReference type="Proteomes" id="UP000006729">
    <property type="component" value="Chromosome 19"/>
</dbReference>
<name>A0A2K1WPC0_POPTR</name>
<evidence type="ECO:0000313" key="2">
    <source>
        <dbReference type="EMBL" id="PNS90375.1"/>
    </source>
</evidence>
<feature type="region of interest" description="Disordered" evidence="1">
    <location>
        <begin position="24"/>
        <end position="60"/>
    </location>
</feature>
<accession>A0A2K1WPC0</accession>
<dbReference type="AlphaFoldDB" id="A0A2K1WPC0"/>
<organism evidence="2 3">
    <name type="scientific">Populus trichocarpa</name>
    <name type="common">Western balsam poplar</name>
    <name type="synonym">Populus balsamifera subsp. trichocarpa</name>
    <dbReference type="NCBI Taxonomy" id="3694"/>
    <lineage>
        <taxon>Eukaryota</taxon>
        <taxon>Viridiplantae</taxon>
        <taxon>Streptophyta</taxon>
        <taxon>Embryophyta</taxon>
        <taxon>Tracheophyta</taxon>
        <taxon>Spermatophyta</taxon>
        <taxon>Magnoliopsida</taxon>
        <taxon>eudicotyledons</taxon>
        <taxon>Gunneridae</taxon>
        <taxon>Pentapetalae</taxon>
        <taxon>rosids</taxon>
        <taxon>fabids</taxon>
        <taxon>Malpighiales</taxon>
        <taxon>Salicaceae</taxon>
        <taxon>Saliceae</taxon>
        <taxon>Populus</taxon>
    </lineage>
</organism>
<gene>
    <name evidence="2" type="ORF">POPTR_019G041200</name>
</gene>
<sequence length="77" mass="8298">MSYMPAEGDTLGKMRELYAHKGGTFSCRAPAPASPPPSATGRANKSTLPRIRSDGQRQPCVGINEFGRQRAMVYASL</sequence>
<evidence type="ECO:0000256" key="1">
    <source>
        <dbReference type="SAM" id="MobiDB-lite"/>
    </source>
</evidence>
<proteinExistence type="predicted"/>
<dbReference type="InParanoid" id="A0A2K1WPC0"/>
<keyword evidence="3" id="KW-1185">Reference proteome</keyword>
<protein>
    <submittedName>
        <fullName evidence="2">Uncharacterized protein</fullName>
    </submittedName>
</protein>
<reference evidence="2 3" key="1">
    <citation type="journal article" date="2006" name="Science">
        <title>The genome of black cottonwood, Populus trichocarpa (Torr. &amp; Gray).</title>
        <authorList>
            <person name="Tuskan G.A."/>
            <person name="Difazio S."/>
            <person name="Jansson S."/>
            <person name="Bohlmann J."/>
            <person name="Grigoriev I."/>
            <person name="Hellsten U."/>
            <person name="Putnam N."/>
            <person name="Ralph S."/>
            <person name="Rombauts S."/>
            <person name="Salamov A."/>
            <person name="Schein J."/>
            <person name="Sterck L."/>
            <person name="Aerts A."/>
            <person name="Bhalerao R.R."/>
            <person name="Bhalerao R.P."/>
            <person name="Blaudez D."/>
            <person name="Boerjan W."/>
            <person name="Brun A."/>
            <person name="Brunner A."/>
            <person name="Busov V."/>
            <person name="Campbell M."/>
            <person name="Carlson J."/>
            <person name="Chalot M."/>
            <person name="Chapman J."/>
            <person name="Chen G.L."/>
            <person name="Cooper D."/>
            <person name="Coutinho P.M."/>
            <person name="Couturier J."/>
            <person name="Covert S."/>
            <person name="Cronk Q."/>
            <person name="Cunningham R."/>
            <person name="Davis J."/>
            <person name="Degroeve S."/>
            <person name="Dejardin A."/>
            <person name="Depamphilis C."/>
            <person name="Detter J."/>
            <person name="Dirks B."/>
            <person name="Dubchak I."/>
            <person name="Duplessis S."/>
            <person name="Ehlting J."/>
            <person name="Ellis B."/>
            <person name="Gendler K."/>
            <person name="Goodstein D."/>
            <person name="Gribskov M."/>
            <person name="Grimwood J."/>
            <person name="Groover A."/>
            <person name="Gunter L."/>
            <person name="Hamberger B."/>
            <person name="Heinze B."/>
            <person name="Helariutta Y."/>
            <person name="Henrissat B."/>
            <person name="Holligan D."/>
            <person name="Holt R."/>
            <person name="Huang W."/>
            <person name="Islam-Faridi N."/>
            <person name="Jones S."/>
            <person name="Jones-Rhoades M."/>
            <person name="Jorgensen R."/>
            <person name="Joshi C."/>
            <person name="Kangasjarvi J."/>
            <person name="Karlsson J."/>
            <person name="Kelleher C."/>
            <person name="Kirkpatrick R."/>
            <person name="Kirst M."/>
            <person name="Kohler A."/>
            <person name="Kalluri U."/>
            <person name="Larimer F."/>
            <person name="Leebens-Mack J."/>
            <person name="Leple J.C."/>
            <person name="Locascio P."/>
            <person name="Lou Y."/>
            <person name="Lucas S."/>
            <person name="Martin F."/>
            <person name="Montanini B."/>
            <person name="Napoli C."/>
            <person name="Nelson D.R."/>
            <person name="Nelson C."/>
            <person name="Nieminen K."/>
            <person name="Nilsson O."/>
            <person name="Pereda V."/>
            <person name="Peter G."/>
            <person name="Philippe R."/>
            <person name="Pilate G."/>
            <person name="Poliakov A."/>
            <person name="Razumovskaya J."/>
            <person name="Richardson P."/>
            <person name="Rinaldi C."/>
            <person name="Ritland K."/>
            <person name="Rouze P."/>
            <person name="Ryaboy D."/>
            <person name="Schmutz J."/>
            <person name="Schrader J."/>
            <person name="Segerman B."/>
            <person name="Shin H."/>
            <person name="Siddiqui A."/>
            <person name="Sterky F."/>
            <person name="Terry A."/>
            <person name="Tsai C.J."/>
            <person name="Uberbacher E."/>
            <person name="Unneberg P."/>
            <person name="Vahala J."/>
            <person name="Wall K."/>
            <person name="Wessler S."/>
            <person name="Yang G."/>
            <person name="Yin T."/>
            <person name="Douglas C."/>
            <person name="Marra M."/>
            <person name="Sandberg G."/>
            <person name="Van de Peer Y."/>
            <person name="Rokhsar D."/>
        </authorList>
    </citation>
    <scope>NUCLEOTIDE SEQUENCE [LARGE SCALE GENOMIC DNA]</scope>
    <source>
        <strain evidence="3">cv. Nisqually</strain>
    </source>
</reference>
<evidence type="ECO:0000313" key="3">
    <source>
        <dbReference type="Proteomes" id="UP000006729"/>
    </source>
</evidence>
<dbReference type="EMBL" id="CM009308">
    <property type="protein sequence ID" value="PNS90375.1"/>
    <property type="molecule type" value="Genomic_DNA"/>
</dbReference>